<keyword evidence="2" id="KW-1185">Reference proteome</keyword>
<comment type="caution">
    <text evidence="1">The sequence shown here is derived from an EMBL/GenBank/DDBJ whole genome shotgun (WGS) entry which is preliminary data.</text>
</comment>
<dbReference type="EMBL" id="JAOQJF010000013">
    <property type="protein sequence ID" value="MCU6799902.1"/>
    <property type="molecule type" value="Genomic_DNA"/>
</dbReference>
<sequence>MCNKIGCIYCGADSDLSVSDIIPDALTNGKICNRNVCRIEHNNRFSDAFEYEVIEGLAAITNALNVKSSKGKNYAKYSTDIIVDGITYNTKISAETELFHGEKVFKSEDGKHFLGPMDKLSKFKNIKMEDVSKIDINEIGIEKRITVDLSVFFSDSMYRLIAKIAFEWYCLCNDIQNKCDELESIIQFITDGSGDNPVRILCNGDEQVFNAIVADIGNHTLISYVPEDGSLNVLICFFGIALYNVKLSETVPDNCKYKVNYISINLDGKRTEFKARTEEELLFEVNSQMKPIDTISNIQITIPKNMKDNTILAKMFYMTSERLHNGVDFNIDEIEIRKNLKKNIDYILKMSSLTWHGLKRFVKEYEQVIEAGIKLNERQVVTRTLFPFYLLFMVGQANGEINSFKELNNRIVKKFGAREIRLSFDVCEKMQEEILAHDDYAEIIKCGANIVSNM</sequence>
<accession>A0ABT2V1B1</accession>
<dbReference type="Proteomes" id="UP001652395">
    <property type="component" value="Unassembled WGS sequence"/>
</dbReference>
<protein>
    <submittedName>
        <fullName evidence="1">Uncharacterized protein</fullName>
    </submittedName>
</protein>
<organism evidence="1 2">
    <name type="scientific">Alitiscatomonas aceti</name>
    <dbReference type="NCBI Taxonomy" id="2981724"/>
    <lineage>
        <taxon>Bacteria</taxon>
        <taxon>Bacillati</taxon>
        <taxon>Bacillota</taxon>
        <taxon>Clostridia</taxon>
        <taxon>Lachnospirales</taxon>
        <taxon>Lachnospiraceae</taxon>
        <taxon>Alitiscatomonas</taxon>
    </lineage>
</organism>
<name>A0ABT2V1B1_9FIRM</name>
<gene>
    <name evidence="1" type="ORF">OCV69_08125</name>
</gene>
<proteinExistence type="predicted"/>
<reference evidence="1 2" key="1">
    <citation type="journal article" date="2021" name="ISME Commun">
        <title>Automated analysis of genomic sequences facilitates high-throughput and comprehensive description of bacteria.</title>
        <authorList>
            <person name="Hitch T.C.A."/>
        </authorList>
    </citation>
    <scope>NUCLEOTIDE SEQUENCE [LARGE SCALE GENOMIC DNA]</scope>
    <source>
        <strain evidence="2">f_CCE</strain>
    </source>
</reference>
<evidence type="ECO:0000313" key="1">
    <source>
        <dbReference type="EMBL" id="MCU6799902.1"/>
    </source>
</evidence>
<evidence type="ECO:0000313" key="2">
    <source>
        <dbReference type="Proteomes" id="UP001652395"/>
    </source>
</evidence>
<dbReference type="RefSeq" id="WP_158358568.1">
    <property type="nucleotide sequence ID" value="NZ_JAOQJF010000013.1"/>
</dbReference>